<feature type="region of interest" description="Disordered" evidence="7">
    <location>
        <begin position="101"/>
        <end position="146"/>
    </location>
</feature>
<evidence type="ECO:0000256" key="1">
    <source>
        <dbReference type="ARBA" id="ARBA00009512"/>
    </source>
</evidence>
<gene>
    <name evidence="6 8" type="primary">rpsF</name>
    <name evidence="8" type="ORF">H9804_04935</name>
</gene>
<dbReference type="InterPro" id="IPR020814">
    <property type="entry name" value="Ribosomal_S6_plastid/chlpt"/>
</dbReference>
<dbReference type="Proteomes" id="UP000824176">
    <property type="component" value="Unassembled WGS sequence"/>
</dbReference>
<dbReference type="Pfam" id="PF01250">
    <property type="entry name" value="Ribosomal_S6"/>
    <property type="match status" value="1"/>
</dbReference>
<evidence type="ECO:0000313" key="8">
    <source>
        <dbReference type="EMBL" id="HIZ89270.1"/>
    </source>
</evidence>
<dbReference type="GO" id="GO:0003735">
    <property type="term" value="F:structural constituent of ribosome"/>
    <property type="evidence" value="ECO:0007669"/>
    <property type="project" value="InterPro"/>
</dbReference>
<dbReference type="EMBL" id="DXAQ01000078">
    <property type="protein sequence ID" value="HIZ89270.1"/>
    <property type="molecule type" value="Genomic_DNA"/>
</dbReference>
<dbReference type="InterPro" id="IPR035980">
    <property type="entry name" value="Ribosomal_bS6_sf"/>
</dbReference>
<name>A0A9D2KB09_9BACT</name>
<protein>
    <recommendedName>
        <fullName evidence="5 6">Small ribosomal subunit protein bS6</fullName>
    </recommendedName>
</protein>
<dbReference type="InterPro" id="IPR014717">
    <property type="entry name" value="Transl_elong_EF1B/ribsomal_bS6"/>
</dbReference>
<comment type="function">
    <text evidence="4 6">Binds together with bS18 to 16S ribosomal RNA.</text>
</comment>
<dbReference type="NCBIfam" id="TIGR00166">
    <property type="entry name" value="S6"/>
    <property type="match status" value="1"/>
</dbReference>
<dbReference type="SUPFAM" id="SSF54995">
    <property type="entry name" value="Ribosomal protein S6"/>
    <property type="match status" value="1"/>
</dbReference>
<dbReference type="InterPro" id="IPR000529">
    <property type="entry name" value="Ribosomal_bS6"/>
</dbReference>
<keyword evidence="6" id="KW-0699">rRNA-binding</keyword>
<dbReference type="GO" id="GO:0005737">
    <property type="term" value="C:cytoplasm"/>
    <property type="evidence" value="ECO:0007669"/>
    <property type="project" value="UniProtKB-ARBA"/>
</dbReference>
<keyword evidence="6" id="KW-0694">RNA-binding</keyword>
<comment type="caution">
    <text evidence="8">The sequence shown here is derived from an EMBL/GenBank/DDBJ whole genome shotgun (WGS) entry which is preliminary data.</text>
</comment>
<dbReference type="HAMAP" id="MF_00360">
    <property type="entry name" value="Ribosomal_bS6"/>
    <property type="match status" value="1"/>
</dbReference>
<dbReference type="PANTHER" id="PTHR21011">
    <property type="entry name" value="MITOCHONDRIAL 28S RIBOSOMAL PROTEIN S6"/>
    <property type="match status" value="1"/>
</dbReference>
<organism evidence="8 9">
    <name type="scientific">Candidatus Mucispirillum faecigallinarum</name>
    <dbReference type="NCBI Taxonomy" id="2838699"/>
    <lineage>
        <taxon>Bacteria</taxon>
        <taxon>Pseudomonadati</taxon>
        <taxon>Deferribacterota</taxon>
        <taxon>Deferribacteres</taxon>
        <taxon>Deferribacterales</taxon>
        <taxon>Mucispirillaceae</taxon>
        <taxon>Mucispirillum</taxon>
    </lineage>
</organism>
<evidence type="ECO:0000256" key="3">
    <source>
        <dbReference type="ARBA" id="ARBA00023274"/>
    </source>
</evidence>
<dbReference type="Gene3D" id="3.30.70.60">
    <property type="match status" value="1"/>
</dbReference>
<dbReference type="AlphaFoldDB" id="A0A9D2KB09"/>
<evidence type="ECO:0000256" key="2">
    <source>
        <dbReference type="ARBA" id="ARBA00022980"/>
    </source>
</evidence>
<feature type="compositionally biased region" description="Basic and acidic residues" evidence="7">
    <location>
        <begin position="101"/>
        <end position="125"/>
    </location>
</feature>
<dbReference type="CDD" id="cd00473">
    <property type="entry name" value="bS6"/>
    <property type="match status" value="1"/>
</dbReference>
<dbReference type="PANTHER" id="PTHR21011:SF1">
    <property type="entry name" value="SMALL RIBOSOMAL SUBUNIT PROTEIN BS6M"/>
    <property type="match status" value="1"/>
</dbReference>
<evidence type="ECO:0000256" key="5">
    <source>
        <dbReference type="ARBA" id="ARBA00035294"/>
    </source>
</evidence>
<reference evidence="8" key="1">
    <citation type="journal article" date="2021" name="PeerJ">
        <title>Extensive microbial diversity within the chicken gut microbiome revealed by metagenomics and culture.</title>
        <authorList>
            <person name="Gilroy R."/>
            <person name="Ravi A."/>
            <person name="Getino M."/>
            <person name="Pursley I."/>
            <person name="Horton D.L."/>
            <person name="Alikhan N.F."/>
            <person name="Baker D."/>
            <person name="Gharbi K."/>
            <person name="Hall N."/>
            <person name="Watson M."/>
            <person name="Adriaenssens E.M."/>
            <person name="Foster-Nyarko E."/>
            <person name="Jarju S."/>
            <person name="Secka A."/>
            <person name="Antonio M."/>
            <person name="Oren A."/>
            <person name="Chaudhuri R.R."/>
            <person name="La Ragione R."/>
            <person name="Hildebrand F."/>
            <person name="Pallen M.J."/>
        </authorList>
    </citation>
    <scope>NUCLEOTIDE SEQUENCE</scope>
    <source>
        <strain evidence="8">ChiW4-1371</strain>
    </source>
</reference>
<evidence type="ECO:0000256" key="6">
    <source>
        <dbReference type="HAMAP-Rule" id="MF_00360"/>
    </source>
</evidence>
<dbReference type="GO" id="GO:1990904">
    <property type="term" value="C:ribonucleoprotein complex"/>
    <property type="evidence" value="ECO:0007669"/>
    <property type="project" value="UniProtKB-KW"/>
</dbReference>
<feature type="compositionally biased region" description="Acidic residues" evidence="7">
    <location>
        <begin position="126"/>
        <end position="146"/>
    </location>
</feature>
<dbReference type="GO" id="GO:0006412">
    <property type="term" value="P:translation"/>
    <property type="evidence" value="ECO:0007669"/>
    <property type="project" value="UniProtKB-UniRule"/>
</dbReference>
<keyword evidence="3 6" id="KW-0687">Ribonucleoprotein</keyword>
<evidence type="ECO:0000313" key="9">
    <source>
        <dbReference type="Proteomes" id="UP000824176"/>
    </source>
</evidence>
<comment type="similarity">
    <text evidence="1 6">Belongs to the bacterial ribosomal protein bS6 family.</text>
</comment>
<keyword evidence="2 6" id="KW-0689">Ribosomal protein</keyword>
<dbReference type="GO" id="GO:0070181">
    <property type="term" value="F:small ribosomal subunit rRNA binding"/>
    <property type="evidence" value="ECO:0007669"/>
    <property type="project" value="TreeGrafter"/>
</dbReference>
<dbReference type="GO" id="GO:0005840">
    <property type="term" value="C:ribosome"/>
    <property type="evidence" value="ECO:0007669"/>
    <property type="project" value="UniProtKB-KW"/>
</dbReference>
<evidence type="ECO:0000256" key="7">
    <source>
        <dbReference type="SAM" id="MobiDB-lite"/>
    </source>
</evidence>
<reference evidence="8" key="2">
    <citation type="submission" date="2021-04" db="EMBL/GenBank/DDBJ databases">
        <authorList>
            <person name="Gilroy R."/>
        </authorList>
    </citation>
    <scope>NUCLEOTIDE SEQUENCE</scope>
    <source>
        <strain evidence="8">ChiW4-1371</strain>
    </source>
</reference>
<evidence type="ECO:0000256" key="4">
    <source>
        <dbReference type="ARBA" id="ARBA00035104"/>
    </source>
</evidence>
<proteinExistence type="inferred from homology"/>
<sequence length="146" mass="17273">MRTYETIFILKPELSAEEHEKHIEFYKENITSNGGEIVKVDVWGRQALAYPIEKHTDGYYVLIQFKADTNYANDELEKRFQFNENVIRYVIVMLDEKRFKQNPRKEPVRKERPAGEKVSKPRNENGEEADEMQSDEIAEEAESEEK</sequence>
<accession>A0A9D2KB09</accession>